<evidence type="ECO:0000256" key="9">
    <source>
        <dbReference type="ARBA" id="ARBA00023295"/>
    </source>
</evidence>
<evidence type="ECO:0000256" key="5">
    <source>
        <dbReference type="ARBA" id="ARBA00022729"/>
    </source>
</evidence>
<feature type="domain" description="Beta-mannosidase-like galactose-binding" evidence="14">
    <location>
        <begin position="29"/>
        <end position="204"/>
    </location>
</feature>
<keyword evidence="8" id="KW-0458">Lysosome</keyword>
<dbReference type="SUPFAM" id="SSF49303">
    <property type="entry name" value="beta-Galactosidase/glucuronidase domain"/>
    <property type="match status" value="1"/>
</dbReference>
<dbReference type="EC" id="3.2.1.25" evidence="4"/>
<evidence type="ECO:0000259" key="12">
    <source>
        <dbReference type="Pfam" id="PF00703"/>
    </source>
</evidence>
<dbReference type="AlphaFoldDB" id="A0AA38I4E5"/>
<dbReference type="PANTHER" id="PTHR43730:SF1">
    <property type="entry name" value="BETA-MANNOSIDASE"/>
    <property type="match status" value="1"/>
</dbReference>
<comment type="caution">
    <text evidence="15">The sequence shown here is derived from an EMBL/GenBank/DDBJ whole genome shotgun (WGS) entry which is preliminary data.</text>
</comment>
<name>A0AA38I4E5_9CUCU</name>
<sequence length="893" mass="101226">MAGWRKLVFFATNILGLSCLQLQDLGGQWSLTEATGKYNNLNATVPGGIYTDLMQNKIIGDIFYGNNDTETRWVAETNWTYKYQFAVDDSILNHSTVNIVFEGLDTFATILVNDVEIGTSQNMFVRYIFDVKDVLKLGNNNIEVRFASPIITAKELSSKQGYDVPPVCPQDVQNGECHVNQIRKMQASFSWDWGPAFPSMGIWKEVYLEAFDSSVIRYLLVDYDETSDDSWMITISAYLSATKGKTLEGKLRYTLETDVSSIEQIVEVNEPSNDNDEIKIDYSFTVPKITVRNWWPNGYGEAKLYALSAQFQSGSEVSSKNIKIGFRKIEIVQEPIASGLSFYFKVNDVPIFAKGANEIPIDILPEKGQNPETIAKILESAHAANMNMLRVWGGGVYESDYFYQKTDELGILVWQDFMFACAMYPTYPEFLNNVRVEIRHQIKRLHSHPSIALWAGNNENEIALMTDWYNTKKNLTLFKNDYLKLYIDTVRSELLNITNNVLFLSSSPSNGEESEEEHYLAKNPGDPLFGDVHFYNYLVNSLVSTTYPIPRFASEYGYQSLPDADTWLTVTDDVDNLDPGSVFMYHRQHHVLGFAENSLLIGYQLNLNKSIPDYYKTYIFYSQIVQALSIKFETEYYRSFMGRVDSEGRGNTMGALFWQLNDVWVAPTWSGIDYTGKWKMLQYYAIEFFAPTIITGYLDVSRQFAVYAMSEIVSLVGVSLDVSAVVEVYSWSSFERVGFSEYNVTLEYGKSVEVNVIDTDNYLQSLGCGSLSEARTNCFFYLTLLSGNAVIAPHNLIMATSLKQSNLTKTTVEIVSIRQVDTQAKKFEISIQADGVSLFVWLDSHQIRGRFSENGFAQIGPTKNVSFQAEEATSVAELETVLTIVHLNNAEYQ</sequence>
<feature type="domain" description="Glycoside hydrolase family 2 immunoglobulin-like beta-sandwich" evidence="12">
    <location>
        <begin position="221"/>
        <end position="327"/>
    </location>
</feature>
<dbReference type="FunFam" id="2.60.120.260:FF:000060">
    <property type="entry name" value="Probable beta-mannosidase"/>
    <property type="match status" value="1"/>
</dbReference>
<dbReference type="Gene3D" id="2.60.120.260">
    <property type="entry name" value="Galactose-binding domain-like"/>
    <property type="match status" value="1"/>
</dbReference>
<keyword evidence="16" id="KW-1185">Reference proteome</keyword>
<dbReference type="Gene3D" id="2.60.40.10">
    <property type="entry name" value="Immunoglobulins"/>
    <property type="match status" value="2"/>
</dbReference>
<dbReference type="Pfam" id="PF00703">
    <property type="entry name" value="Glyco_hydro_2"/>
    <property type="match status" value="1"/>
</dbReference>
<evidence type="ECO:0000256" key="2">
    <source>
        <dbReference type="ARBA" id="ARBA00004371"/>
    </source>
</evidence>
<evidence type="ECO:0000313" key="15">
    <source>
        <dbReference type="EMBL" id="KAJ3649188.1"/>
    </source>
</evidence>
<evidence type="ECO:0000256" key="11">
    <source>
        <dbReference type="SAM" id="SignalP"/>
    </source>
</evidence>
<dbReference type="PANTHER" id="PTHR43730">
    <property type="entry name" value="BETA-MANNOSIDASE"/>
    <property type="match status" value="1"/>
</dbReference>
<evidence type="ECO:0000259" key="14">
    <source>
        <dbReference type="Pfam" id="PF22666"/>
    </source>
</evidence>
<feature type="signal peptide" evidence="11">
    <location>
        <begin position="1"/>
        <end position="19"/>
    </location>
</feature>
<dbReference type="InterPro" id="IPR013783">
    <property type="entry name" value="Ig-like_fold"/>
</dbReference>
<evidence type="ECO:0000313" key="16">
    <source>
        <dbReference type="Proteomes" id="UP001168821"/>
    </source>
</evidence>
<keyword evidence="9" id="KW-0326">Glycosidase</keyword>
<evidence type="ECO:0000256" key="8">
    <source>
        <dbReference type="ARBA" id="ARBA00023228"/>
    </source>
</evidence>
<evidence type="ECO:0000256" key="7">
    <source>
        <dbReference type="ARBA" id="ARBA00023180"/>
    </source>
</evidence>
<dbReference type="InterPro" id="IPR050887">
    <property type="entry name" value="Beta-mannosidase_GH2"/>
</dbReference>
<dbReference type="SUPFAM" id="SSF51445">
    <property type="entry name" value="(Trans)glycosidases"/>
    <property type="match status" value="1"/>
</dbReference>
<dbReference type="FunFam" id="2.60.40.10:FF:000650">
    <property type="entry name" value="Mannosidase beta"/>
    <property type="match status" value="1"/>
</dbReference>
<dbReference type="GO" id="GO:0004567">
    <property type="term" value="F:beta-mannosidase activity"/>
    <property type="evidence" value="ECO:0007669"/>
    <property type="project" value="UniProtKB-EC"/>
</dbReference>
<dbReference type="FunFam" id="3.20.20.80:FF:000050">
    <property type="entry name" value="Beta-mannosidase B"/>
    <property type="match status" value="1"/>
</dbReference>
<dbReference type="InterPro" id="IPR017853">
    <property type="entry name" value="GH"/>
</dbReference>
<dbReference type="Pfam" id="PF17753">
    <property type="entry name" value="Ig_mannosidase"/>
    <property type="match status" value="1"/>
</dbReference>
<dbReference type="GO" id="GO:0005764">
    <property type="term" value="C:lysosome"/>
    <property type="evidence" value="ECO:0007669"/>
    <property type="project" value="UniProtKB-SubCell"/>
</dbReference>
<comment type="catalytic activity">
    <reaction evidence="1">
        <text>Hydrolysis of terminal, non-reducing beta-D-mannose residues in beta-D-mannosides.</text>
        <dbReference type="EC" id="3.2.1.25"/>
    </reaction>
</comment>
<dbReference type="GO" id="GO:0006516">
    <property type="term" value="P:glycoprotein catabolic process"/>
    <property type="evidence" value="ECO:0007669"/>
    <property type="project" value="TreeGrafter"/>
</dbReference>
<dbReference type="Proteomes" id="UP001168821">
    <property type="component" value="Unassembled WGS sequence"/>
</dbReference>
<evidence type="ECO:0000256" key="10">
    <source>
        <dbReference type="ARBA" id="ARBA00033445"/>
    </source>
</evidence>
<dbReference type="EMBL" id="JALNTZ010000006">
    <property type="protein sequence ID" value="KAJ3649188.1"/>
    <property type="molecule type" value="Genomic_DNA"/>
</dbReference>
<organism evidence="15 16">
    <name type="scientific">Zophobas morio</name>
    <dbReference type="NCBI Taxonomy" id="2755281"/>
    <lineage>
        <taxon>Eukaryota</taxon>
        <taxon>Metazoa</taxon>
        <taxon>Ecdysozoa</taxon>
        <taxon>Arthropoda</taxon>
        <taxon>Hexapoda</taxon>
        <taxon>Insecta</taxon>
        <taxon>Pterygota</taxon>
        <taxon>Neoptera</taxon>
        <taxon>Endopterygota</taxon>
        <taxon>Coleoptera</taxon>
        <taxon>Polyphaga</taxon>
        <taxon>Cucujiformia</taxon>
        <taxon>Tenebrionidae</taxon>
        <taxon>Zophobas</taxon>
    </lineage>
</organism>
<keyword evidence="5 11" id="KW-0732">Signal</keyword>
<dbReference type="SUPFAM" id="SSF49785">
    <property type="entry name" value="Galactose-binding domain-like"/>
    <property type="match status" value="1"/>
</dbReference>
<dbReference type="Gene3D" id="3.20.20.80">
    <property type="entry name" value="Glycosidases"/>
    <property type="match status" value="1"/>
</dbReference>
<dbReference type="PROSITE" id="PS51257">
    <property type="entry name" value="PROKAR_LIPOPROTEIN"/>
    <property type="match status" value="1"/>
</dbReference>
<dbReference type="InterPro" id="IPR006102">
    <property type="entry name" value="Ig-like_GH2"/>
</dbReference>
<reference evidence="15" key="1">
    <citation type="journal article" date="2023" name="G3 (Bethesda)">
        <title>Whole genome assemblies of Zophobas morio and Tenebrio molitor.</title>
        <authorList>
            <person name="Kaur S."/>
            <person name="Stinson S.A."/>
            <person name="diCenzo G.C."/>
        </authorList>
    </citation>
    <scope>NUCLEOTIDE SEQUENCE</scope>
    <source>
        <strain evidence="15">QUZm001</strain>
    </source>
</reference>
<dbReference type="InterPro" id="IPR036156">
    <property type="entry name" value="Beta-gal/glucu_dom_sf"/>
</dbReference>
<accession>A0AA38I4E5</accession>
<feature type="domain" description="Beta-mannosidase Ig-fold" evidence="13">
    <location>
        <begin position="818"/>
        <end position="889"/>
    </location>
</feature>
<keyword evidence="7" id="KW-0325">Glycoprotein</keyword>
<comment type="similarity">
    <text evidence="3">Belongs to the glycosyl hydrolase 2 family.</text>
</comment>
<evidence type="ECO:0000256" key="6">
    <source>
        <dbReference type="ARBA" id="ARBA00022801"/>
    </source>
</evidence>
<feature type="chain" id="PRO_5041277064" description="beta-mannosidase" evidence="11">
    <location>
        <begin position="20"/>
        <end position="893"/>
    </location>
</feature>
<evidence type="ECO:0000259" key="13">
    <source>
        <dbReference type="Pfam" id="PF17753"/>
    </source>
</evidence>
<evidence type="ECO:0000256" key="4">
    <source>
        <dbReference type="ARBA" id="ARBA00012754"/>
    </source>
</evidence>
<dbReference type="InterPro" id="IPR054593">
    <property type="entry name" value="Beta-mannosidase-like_N2"/>
</dbReference>
<evidence type="ECO:0000256" key="3">
    <source>
        <dbReference type="ARBA" id="ARBA00007401"/>
    </source>
</evidence>
<protein>
    <recommendedName>
        <fullName evidence="4">beta-mannosidase</fullName>
        <ecNumber evidence="4">3.2.1.25</ecNumber>
    </recommendedName>
    <alternativeName>
        <fullName evidence="10">Mannanase</fullName>
    </alternativeName>
</protein>
<dbReference type="InterPro" id="IPR008979">
    <property type="entry name" value="Galactose-bd-like_sf"/>
</dbReference>
<dbReference type="InterPro" id="IPR041625">
    <property type="entry name" value="Beta-mannosidase_Ig"/>
</dbReference>
<dbReference type="Pfam" id="PF22666">
    <property type="entry name" value="Glyco_hydro_2_N2"/>
    <property type="match status" value="1"/>
</dbReference>
<proteinExistence type="inferred from homology"/>
<keyword evidence="6" id="KW-0378">Hydrolase</keyword>
<evidence type="ECO:0000256" key="1">
    <source>
        <dbReference type="ARBA" id="ARBA00000829"/>
    </source>
</evidence>
<gene>
    <name evidence="15" type="ORF">Zmor_020943</name>
</gene>
<comment type="subcellular location">
    <subcellularLocation>
        <location evidence="2">Lysosome</location>
    </subcellularLocation>
</comment>